<proteinExistence type="inferred from homology"/>
<dbReference type="Pfam" id="PF01128">
    <property type="entry name" value="IspD"/>
    <property type="match status" value="1"/>
</dbReference>
<name>A0A364K3K9_9BACL</name>
<comment type="caution">
    <text evidence="7">Lacks conserved residue(s) required for the propagation of feature annotation.</text>
</comment>
<feature type="site" description="Positions MEP for the nucleophilic attack" evidence="7">
    <location>
        <position position="193"/>
    </location>
</feature>
<reference evidence="8 9" key="2">
    <citation type="submission" date="2018-06" db="EMBL/GenBank/DDBJ databases">
        <authorList>
            <person name="Zhirakovskaya E."/>
        </authorList>
    </citation>
    <scope>NUCLEOTIDE SEQUENCE [LARGE SCALE GENOMIC DNA]</scope>
    <source>
        <strain evidence="8 9">FBKL4.011</strain>
    </source>
</reference>
<feature type="site" description="Positions MEP for the nucleophilic attack" evidence="7">
    <location>
        <position position="137"/>
    </location>
</feature>
<dbReference type="UniPathway" id="UPA00056">
    <property type="reaction ID" value="UER00093"/>
</dbReference>
<comment type="catalytic activity">
    <reaction evidence="1 7">
        <text>2-C-methyl-D-erythritol 4-phosphate + CTP + H(+) = 4-CDP-2-C-methyl-D-erythritol + diphosphate</text>
        <dbReference type="Rhea" id="RHEA:13429"/>
        <dbReference type="ChEBI" id="CHEBI:15378"/>
        <dbReference type="ChEBI" id="CHEBI:33019"/>
        <dbReference type="ChEBI" id="CHEBI:37563"/>
        <dbReference type="ChEBI" id="CHEBI:57823"/>
        <dbReference type="ChEBI" id="CHEBI:58262"/>
        <dbReference type="EC" id="2.7.7.60"/>
    </reaction>
</comment>
<dbReference type="OrthoDB" id="9806837at2"/>
<dbReference type="HAMAP" id="MF_00108">
    <property type="entry name" value="IspD"/>
    <property type="match status" value="1"/>
</dbReference>
<sequence length="214" mass="24600">MRTKTSKQFLMLENKPILIHTLLVFESHPDIDEIVVVTQAKELEETQKWIRQYQLSKVTYVLQGGKERQDSVYEGLQMMKADLVLVHDAVRPFVSHDAIDRILEAVKMHGAAILAVPVKDTIKQVDQAGIVEMTPDRNRLWAVQTPQAFRYQLLWEAHKQAKEQQILATDDSMLVEELGIDVRVVMGEYTNLKLTTPEDLFLAEIIYKARSQSE</sequence>
<dbReference type="InterPro" id="IPR018294">
    <property type="entry name" value="ISPD_synthase_CS"/>
</dbReference>
<protein>
    <recommendedName>
        <fullName evidence="7">2-C-methyl-D-erythritol 4-phosphate cytidylyltransferase</fullName>
        <ecNumber evidence="7">2.7.7.60</ecNumber>
    </recommendedName>
    <alternativeName>
        <fullName evidence="7">4-diphosphocytidyl-2C-methyl-D-erythritol synthase</fullName>
    </alternativeName>
    <alternativeName>
        <fullName evidence="7">MEP cytidylyltransferase</fullName>
        <shortName evidence="7">MCT</shortName>
    </alternativeName>
</protein>
<comment type="caution">
    <text evidence="8">The sequence shown here is derived from an EMBL/GenBank/DDBJ whole genome shotgun (WGS) entry which is preliminary data.</text>
</comment>
<keyword evidence="4 7" id="KW-0808">Transferase</keyword>
<dbReference type="GO" id="GO:0019288">
    <property type="term" value="P:isopentenyl diphosphate biosynthetic process, methylerythritol 4-phosphate pathway"/>
    <property type="evidence" value="ECO:0007669"/>
    <property type="project" value="UniProtKB-UniRule"/>
</dbReference>
<evidence type="ECO:0000256" key="6">
    <source>
        <dbReference type="ARBA" id="ARBA00023229"/>
    </source>
</evidence>
<feature type="site" description="Transition state stabilizer" evidence="7">
    <location>
        <position position="7"/>
    </location>
</feature>
<dbReference type="AlphaFoldDB" id="A0A364K3K9"/>
<dbReference type="InterPro" id="IPR034683">
    <property type="entry name" value="IspD/TarI"/>
</dbReference>
<dbReference type="NCBIfam" id="TIGR00453">
    <property type="entry name" value="ispD"/>
    <property type="match status" value="1"/>
</dbReference>
<evidence type="ECO:0000256" key="5">
    <source>
        <dbReference type="ARBA" id="ARBA00022695"/>
    </source>
</evidence>
<comment type="pathway">
    <text evidence="2 7">Isoprenoid biosynthesis; isopentenyl diphosphate biosynthesis via DXP pathway; isopentenyl diphosphate from 1-deoxy-D-xylulose 5-phosphate: step 2/6.</text>
</comment>
<comment type="similarity">
    <text evidence="3 7">Belongs to the IspD/TarI cytidylyltransferase family. IspD subfamily.</text>
</comment>
<dbReference type="PROSITE" id="PS01295">
    <property type="entry name" value="ISPD"/>
    <property type="match status" value="1"/>
</dbReference>
<dbReference type="InterPro" id="IPR001228">
    <property type="entry name" value="IspD"/>
</dbReference>
<dbReference type="FunFam" id="3.90.550.10:FF:000003">
    <property type="entry name" value="2-C-methyl-D-erythritol 4-phosphate cytidylyltransferase"/>
    <property type="match status" value="1"/>
</dbReference>
<gene>
    <name evidence="7 8" type="primary">ispD</name>
    <name evidence="8" type="ORF">DL897_12735</name>
</gene>
<dbReference type="RefSeq" id="WP_113659612.1">
    <property type="nucleotide sequence ID" value="NZ_KZ845669.1"/>
</dbReference>
<evidence type="ECO:0000313" key="9">
    <source>
        <dbReference type="Proteomes" id="UP000251213"/>
    </source>
</evidence>
<dbReference type="GO" id="GO:0050518">
    <property type="term" value="F:2-C-methyl-D-erythritol 4-phosphate cytidylyltransferase activity"/>
    <property type="evidence" value="ECO:0007669"/>
    <property type="project" value="UniProtKB-UniRule"/>
</dbReference>
<dbReference type="Gene3D" id="3.90.550.10">
    <property type="entry name" value="Spore Coat Polysaccharide Biosynthesis Protein SpsA, Chain A"/>
    <property type="match status" value="1"/>
</dbReference>
<evidence type="ECO:0000256" key="4">
    <source>
        <dbReference type="ARBA" id="ARBA00022679"/>
    </source>
</evidence>
<dbReference type="EMBL" id="QJKK01000007">
    <property type="protein sequence ID" value="RAL23306.1"/>
    <property type="molecule type" value="Genomic_DNA"/>
</dbReference>
<accession>A0A364K3K9</accession>
<evidence type="ECO:0000256" key="3">
    <source>
        <dbReference type="ARBA" id="ARBA00009789"/>
    </source>
</evidence>
<evidence type="ECO:0000256" key="2">
    <source>
        <dbReference type="ARBA" id="ARBA00004787"/>
    </source>
</evidence>
<evidence type="ECO:0000313" key="8">
    <source>
        <dbReference type="EMBL" id="RAL23306.1"/>
    </source>
</evidence>
<keyword evidence="6 7" id="KW-0414">Isoprene biosynthesis</keyword>
<dbReference type="InterPro" id="IPR029044">
    <property type="entry name" value="Nucleotide-diphossugar_trans"/>
</dbReference>
<comment type="function">
    <text evidence="7">Catalyzes the formation of 4-diphosphocytidyl-2-C-methyl-D-erythritol from CTP and 2-C-methyl-D-erythritol 4-phosphate (MEP).</text>
</comment>
<dbReference type="SUPFAM" id="SSF53448">
    <property type="entry name" value="Nucleotide-diphospho-sugar transferases"/>
    <property type="match status" value="1"/>
</dbReference>
<evidence type="ECO:0000256" key="1">
    <source>
        <dbReference type="ARBA" id="ARBA00001282"/>
    </source>
</evidence>
<dbReference type="PANTHER" id="PTHR32125">
    <property type="entry name" value="2-C-METHYL-D-ERYTHRITOL 4-PHOSPHATE CYTIDYLYLTRANSFERASE, CHLOROPLASTIC"/>
    <property type="match status" value="1"/>
</dbReference>
<dbReference type="PANTHER" id="PTHR32125:SF4">
    <property type="entry name" value="2-C-METHYL-D-ERYTHRITOL 4-PHOSPHATE CYTIDYLYLTRANSFERASE, CHLOROPLASTIC"/>
    <property type="match status" value="1"/>
</dbReference>
<evidence type="ECO:0000256" key="7">
    <source>
        <dbReference type="HAMAP-Rule" id="MF_00108"/>
    </source>
</evidence>
<dbReference type="EC" id="2.7.7.60" evidence="7"/>
<dbReference type="CDD" id="cd02516">
    <property type="entry name" value="CDP-ME_synthetase"/>
    <property type="match status" value="1"/>
</dbReference>
<keyword evidence="9" id="KW-1185">Reference proteome</keyword>
<dbReference type="InterPro" id="IPR050088">
    <property type="entry name" value="IspD/TarI_cytidylyltransf_bact"/>
</dbReference>
<reference evidence="8 9" key="1">
    <citation type="submission" date="2018-06" db="EMBL/GenBank/DDBJ databases">
        <title>Thermoflavimicrobium daqus sp. nov., a thermophilic microbe isolated from Moutai-flavour Daqu.</title>
        <authorList>
            <person name="Wang X."/>
            <person name="Zhou H."/>
        </authorList>
    </citation>
    <scope>NUCLEOTIDE SEQUENCE [LARGE SCALE GENOMIC DNA]</scope>
    <source>
        <strain evidence="8 9">FBKL4.011</strain>
    </source>
</reference>
<keyword evidence="5 7" id="KW-0548">Nucleotidyltransferase</keyword>
<dbReference type="Proteomes" id="UP000251213">
    <property type="component" value="Unassembled WGS sequence"/>
</dbReference>
<organism evidence="8 9">
    <name type="scientific">Thermoflavimicrobium daqui</name>
    <dbReference type="NCBI Taxonomy" id="2137476"/>
    <lineage>
        <taxon>Bacteria</taxon>
        <taxon>Bacillati</taxon>
        <taxon>Bacillota</taxon>
        <taxon>Bacilli</taxon>
        <taxon>Bacillales</taxon>
        <taxon>Thermoactinomycetaceae</taxon>
        <taxon>Thermoflavimicrobium</taxon>
    </lineage>
</organism>